<dbReference type="OrthoDB" id="10664056at2759"/>
<reference evidence="2" key="1">
    <citation type="submission" date="2019-06" db="EMBL/GenBank/DDBJ databases">
        <authorList>
            <person name="Zheng W."/>
        </authorList>
    </citation>
    <scope>NUCLEOTIDE SEQUENCE</scope>
    <source>
        <strain evidence="2">QDHG01</strain>
    </source>
</reference>
<comment type="caution">
    <text evidence="2">The sequence shown here is derived from an EMBL/GenBank/DDBJ whole genome shotgun (WGS) entry which is preliminary data.</text>
</comment>
<dbReference type="EMBL" id="RRYP01009563">
    <property type="protein sequence ID" value="TNV78981.1"/>
    <property type="molecule type" value="Genomic_DNA"/>
</dbReference>
<feature type="region of interest" description="Disordered" evidence="1">
    <location>
        <begin position="78"/>
        <end position="98"/>
    </location>
</feature>
<protein>
    <submittedName>
        <fullName evidence="2">Uncharacterized protein</fullName>
    </submittedName>
</protein>
<feature type="region of interest" description="Disordered" evidence="1">
    <location>
        <begin position="1"/>
        <end position="50"/>
    </location>
</feature>
<dbReference type="AlphaFoldDB" id="A0A8J8T2D4"/>
<proteinExistence type="predicted"/>
<accession>A0A8J8T2D4</accession>
<keyword evidence="3" id="KW-1185">Reference proteome</keyword>
<sequence length="282" mass="31742">MEKSRREQAELMKMQIERRQQEGAGSDGETESKKRRHPEGERDDESLEQERIRAKVEQLRKVQALRIQQQAEAALNSTAAMASRESTNSASSSGTTALSAEDQAYRKAYQLAKEHINSQQNFTSPLTSQATGTSQPRVQYALPDQPPDLDVRVRMIFEEDLTTMIFPLVKQFVFRVARDTPFEVAAKAIAKKNGHQELWQNYSFSVFQKEGEAGSMEDEGPTTKQVQVDNLTRTFGRYVKDQHGGTTIAGASLHSELICFYKITTPFKSPFTTPSFAKQAVQ</sequence>
<feature type="compositionally biased region" description="Basic and acidic residues" evidence="1">
    <location>
        <begin position="1"/>
        <end position="21"/>
    </location>
</feature>
<name>A0A8J8T2D4_HALGN</name>
<organism evidence="2 3">
    <name type="scientific">Halteria grandinella</name>
    <dbReference type="NCBI Taxonomy" id="5974"/>
    <lineage>
        <taxon>Eukaryota</taxon>
        <taxon>Sar</taxon>
        <taxon>Alveolata</taxon>
        <taxon>Ciliophora</taxon>
        <taxon>Intramacronucleata</taxon>
        <taxon>Spirotrichea</taxon>
        <taxon>Stichotrichia</taxon>
        <taxon>Sporadotrichida</taxon>
        <taxon>Halteriidae</taxon>
        <taxon>Halteria</taxon>
    </lineage>
</organism>
<feature type="compositionally biased region" description="Polar residues" evidence="1">
    <location>
        <begin position="119"/>
        <end position="137"/>
    </location>
</feature>
<dbReference type="Proteomes" id="UP000785679">
    <property type="component" value="Unassembled WGS sequence"/>
</dbReference>
<evidence type="ECO:0000313" key="2">
    <source>
        <dbReference type="EMBL" id="TNV78981.1"/>
    </source>
</evidence>
<feature type="compositionally biased region" description="Low complexity" evidence="1">
    <location>
        <begin position="82"/>
        <end position="98"/>
    </location>
</feature>
<gene>
    <name evidence="2" type="ORF">FGO68_gene264</name>
</gene>
<feature type="region of interest" description="Disordered" evidence="1">
    <location>
        <begin position="119"/>
        <end position="143"/>
    </location>
</feature>
<evidence type="ECO:0000256" key="1">
    <source>
        <dbReference type="SAM" id="MobiDB-lite"/>
    </source>
</evidence>
<evidence type="ECO:0000313" key="3">
    <source>
        <dbReference type="Proteomes" id="UP000785679"/>
    </source>
</evidence>